<dbReference type="AlphaFoldDB" id="A0A8E2IAQ3"/>
<dbReference type="InterPro" id="IPR012338">
    <property type="entry name" value="Beta-lactam/transpept-like"/>
</dbReference>
<evidence type="ECO:0000259" key="1">
    <source>
        <dbReference type="Pfam" id="PF00144"/>
    </source>
</evidence>
<dbReference type="Pfam" id="PF00144">
    <property type="entry name" value="Beta-lactamase"/>
    <property type="match status" value="1"/>
</dbReference>
<keyword evidence="3" id="KW-1185">Reference proteome</keyword>
<sequence>MNWTVFENKLKKRMETDHIPGCAVAVSKKGKMIYQKGFGVKNLESGDSVTPKTIFGIASVTKSFTALAIMKLEEEGLLSIHDPVIDYLPELQISCIQPIDSIKIHHLLTHSTGLAPINRREELNDFHQHLNYLAETNHDSLGTPGEFISYCNDTFLLLGAIIERLTGRLFRRYMTEEILAPLHLHRSTFSIEELQKLEDVSTPYVFNEEKRDYENHPWPALGNYEVGGGIRSNVVDLLKYGELFLNQVPPIITKKQLDKMWKPYMPLSTNSYYGYALEVTPNYHGMTLVEHGGGQPGVSSHFGFIPEQDLVVAVLTNVSDASVKDIWIEAVNTALDLPIEERRTTYPSIELSQEQQRRFLGTYQSKEGTTLQINLDAQGLKANIENKEFLLYASDEKTLVIADIHRPIRFHMNSEGIPWAAFFGLRMLLKQSVS</sequence>
<dbReference type="PANTHER" id="PTHR46825:SF9">
    <property type="entry name" value="BETA-LACTAMASE-RELATED DOMAIN-CONTAINING PROTEIN"/>
    <property type="match status" value="1"/>
</dbReference>
<protein>
    <recommendedName>
        <fullName evidence="1">Beta-lactamase-related domain-containing protein</fullName>
    </recommendedName>
</protein>
<organism evidence="2 3">
    <name type="scientific">Heyndrickxia oleronia</name>
    <dbReference type="NCBI Taxonomy" id="38875"/>
    <lineage>
        <taxon>Bacteria</taxon>
        <taxon>Bacillati</taxon>
        <taxon>Bacillota</taxon>
        <taxon>Bacilli</taxon>
        <taxon>Bacillales</taxon>
        <taxon>Bacillaceae</taxon>
        <taxon>Heyndrickxia</taxon>
    </lineage>
</organism>
<reference evidence="2 3" key="1">
    <citation type="submission" date="2017-01" db="EMBL/GenBank/DDBJ databases">
        <title>Draft genome sequence of Bacillus oleronius.</title>
        <authorList>
            <person name="Allam M."/>
        </authorList>
    </citation>
    <scope>NUCLEOTIDE SEQUENCE [LARGE SCALE GENOMIC DNA]</scope>
    <source>
        <strain evidence="2 3">DSM 9356</strain>
    </source>
</reference>
<dbReference type="PANTHER" id="PTHR46825">
    <property type="entry name" value="D-ALANYL-D-ALANINE-CARBOXYPEPTIDASE/ENDOPEPTIDASE AMPH"/>
    <property type="match status" value="1"/>
</dbReference>
<accession>A0A8E2IAQ3</accession>
<dbReference type="Proteomes" id="UP000189761">
    <property type="component" value="Unassembled WGS sequence"/>
</dbReference>
<name>A0A8E2IAQ3_9BACI</name>
<evidence type="ECO:0000313" key="3">
    <source>
        <dbReference type="Proteomes" id="UP000189761"/>
    </source>
</evidence>
<feature type="domain" description="Beta-lactamase-related" evidence="1">
    <location>
        <begin position="6"/>
        <end position="320"/>
    </location>
</feature>
<dbReference type="InterPro" id="IPR001466">
    <property type="entry name" value="Beta-lactam-related"/>
</dbReference>
<gene>
    <name evidence="2" type="ORF">BWZ43_06685</name>
</gene>
<dbReference type="InterPro" id="IPR050491">
    <property type="entry name" value="AmpC-like"/>
</dbReference>
<dbReference type="RefSeq" id="WP_078109779.1">
    <property type="nucleotide sequence ID" value="NZ_CP065424.1"/>
</dbReference>
<dbReference type="SUPFAM" id="SSF56601">
    <property type="entry name" value="beta-lactamase/transpeptidase-like"/>
    <property type="match status" value="1"/>
</dbReference>
<proteinExistence type="predicted"/>
<dbReference type="EMBL" id="MTLA01000066">
    <property type="protein sequence ID" value="OOP69123.1"/>
    <property type="molecule type" value="Genomic_DNA"/>
</dbReference>
<evidence type="ECO:0000313" key="2">
    <source>
        <dbReference type="EMBL" id="OOP69123.1"/>
    </source>
</evidence>
<dbReference type="Gene3D" id="3.40.710.10">
    <property type="entry name" value="DD-peptidase/beta-lactamase superfamily"/>
    <property type="match status" value="1"/>
</dbReference>
<comment type="caution">
    <text evidence="2">The sequence shown here is derived from an EMBL/GenBank/DDBJ whole genome shotgun (WGS) entry which is preliminary data.</text>
</comment>